<comment type="caution">
    <text evidence="2">The sequence shown here is derived from an EMBL/GenBank/DDBJ whole genome shotgun (WGS) entry which is preliminary data.</text>
</comment>
<dbReference type="AlphaFoldDB" id="A0A370GHX8"/>
<reference evidence="2 3" key="1">
    <citation type="submission" date="2018-07" db="EMBL/GenBank/DDBJ databases">
        <title>Genomic Encyclopedia of Type Strains, Phase IV (KMG-IV): sequencing the most valuable type-strain genomes for metagenomic binning, comparative biology and taxonomic classification.</title>
        <authorList>
            <person name="Goeker M."/>
        </authorList>
    </citation>
    <scope>NUCLEOTIDE SEQUENCE [LARGE SCALE GENOMIC DNA]</scope>
    <source>
        <strain evidence="2 3">DSM 25281</strain>
    </source>
</reference>
<accession>A0A370GHX8</accession>
<name>A0A370GHX8_9BACI</name>
<proteinExistence type="predicted"/>
<keyword evidence="3" id="KW-1185">Reference proteome</keyword>
<evidence type="ECO:0000313" key="3">
    <source>
        <dbReference type="Proteomes" id="UP000255326"/>
    </source>
</evidence>
<dbReference type="Proteomes" id="UP000255326">
    <property type="component" value="Unassembled WGS sequence"/>
</dbReference>
<dbReference type="EMBL" id="QQAY01000006">
    <property type="protein sequence ID" value="RDI41984.1"/>
    <property type="molecule type" value="Genomic_DNA"/>
</dbReference>
<evidence type="ECO:0000313" key="2">
    <source>
        <dbReference type="EMBL" id="RDI41984.1"/>
    </source>
</evidence>
<gene>
    <name evidence="2" type="ORF">DFR59_106143</name>
</gene>
<feature type="region of interest" description="Disordered" evidence="1">
    <location>
        <begin position="60"/>
        <end position="120"/>
    </location>
</feature>
<organism evidence="2 3">
    <name type="scientific">Falsibacillus pallidus</name>
    <dbReference type="NCBI Taxonomy" id="493781"/>
    <lineage>
        <taxon>Bacteria</taxon>
        <taxon>Bacillati</taxon>
        <taxon>Bacillota</taxon>
        <taxon>Bacilli</taxon>
        <taxon>Bacillales</taxon>
        <taxon>Bacillaceae</taxon>
        <taxon>Falsibacillus</taxon>
    </lineage>
</organism>
<protein>
    <submittedName>
        <fullName evidence="2">Uncharacterized protein</fullName>
    </submittedName>
</protein>
<feature type="compositionally biased region" description="Low complexity" evidence="1">
    <location>
        <begin position="64"/>
        <end position="76"/>
    </location>
</feature>
<sequence>MGGKGEICPVGFTRWAKSKEIAWKMGVGSPRHVPYAREKLAYAPRLVGYARKTFRYAPGRGAFARKPPSYAPAAKSPDPRSAIFPKRPTHSAQSDENGGVTVTFKAPNHTPTPKPNPHAQSCHCNFSRLFLY</sequence>
<evidence type="ECO:0000256" key="1">
    <source>
        <dbReference type="SAM" id="MobiDB-lite"/>
    </source>
</evidence>